<dbReference type="SUPFAM" id="SSF46785">
    <property type="entry name" value="Winged helix' DNA-binding domain"/>
    <property type="match status" value="1"/>
</dbReference>
<dbReference type="Gene3D" id="1.10.10.10">
    <property type="entry name" value="Winged helix-like DNA-binding domain superfamily/Winged helix DNA-binding domain"/>
    <property type="match status" value="1"/>
</dbReference>
<dbReference type="Proteomes" id="UP000177434">
    <property type="component" value="Unassembled WGS sequence"/>
</dbReference>
<dbReference type="AlphaFoldDB" id="A0A1F4UK79"/>
<reference evidence="1 2" key="1">
    <citation type="journal article" date="2016" name="Nat. Commun.">
        <title>Thousands of microbial genomes shed light on interconnected biogeochemical processes in an aquifer system.</title>
        <authorList>
            <person name="Anantharaman K."/>
            <person name="Brown C.T."/>
            <person name="Hug L.A."/>
            <person name="Sharon I."/>
            <person name="Castelle C.J."/>
            <person name="Probst A.J."/>
            <person name="Thomas B.C."/>
            <person name="Singh A."/>
            <person name="Wilkins M.J."/>
            <person name="Karaoz U."/>
            <person name="Brodie E.L."/>
            <person name="Williams K.H."/>
            <person name="Hubbard S.S."/>
            <person name="Banfield J.F."/>
        </authorList>
    </citation>
    <scope>NUCLEOTIDE SEQUENCE [LARGE SCALE GENOMIC DNA]</scope>
</reference>
<dbReference type="InterPro" id="IPR036597">
    <property type="entry name" value="Fido-like_dom_sf"/>
</dbReference>
<proteinExistence type="predicted"/>
<name>A0A1F4UK79_9BACT</name>
<gene>
    <name evidence="1" type="ORF">A2400_01920</name>
</gene>
<dbReference type="Gene3D" id="1.10.3290.10">
    <property type="entry name" value="Fido-like domain"/>
    <property type="match status" value="1"/>
</dbReference>
<dbReference type="EMBL" id="MEUN01000056">
    <property type="protein sequence ID" value="OGC44613.1"/>
    <property type="molecule type" value="Genomic_DNA"/>
</dbReference>
<evidence type="ECO:0008006" key="3">
    <source>
        <dbReference type="Google" id="ProtNLM"/>
    </source>
</evidence>
<dbReference type="InterPro" id="IPR036390">
    <property type="entry name" value="WH_DNA-bd_sf"/>
</dbReference>
<sequence>MEKYKYTITNLMLNYIVKYELAIQSIKQTVIPSPLLEQVREQLATEEIDKLGELIAYPIGYSKALTVQRGQVMPSYKAKLRIFTNFKNIQDYIDTYTGKSTLKPSIELCTHLNKILMKGVVEEWDLGKLKHFSEKPFDLYDTWYNLRDYYPNVEVREYFNEIFNDITNSSTGTHKLIQFSILMYEYIDKAPFLAGNQLTAISILKILTKIYGLNPHNIVPFSKAFFVISEDIQSAFKISKGKRDLTIFIEALLYTLSLTVIDASKRLTEEYDRRTNIRKSIGNDLNPRQIKIIEFLNSNPRITRQQYTKMMGISFMTSYRDLQELQDREYIQQKGKGRGTYYIIPDQDSKEQERVEQEIRIFS</sequence>
<protein>
    <recommendedName>
        <fullName evidence="3">Fido domain-containing protein</fullName>
    </recommendedName>
</protein>
<organism evidence="1 2">
    <name type="scientific">candidate division WS6 bacterium RIFOXYB1_FULL_33_14</name>
    <dbReference type="NCBI Taxonomy" id="1817896"/>
    <lineage>
        <taxon>Bacteria</taxon>
        <taxon>Candidatus Dojkabacteria</taxon>
    </lineage>
</organism>
<evidence type="ECO:0000313" key="1">
    <source>
        <dbReference type="EMBL" id="OGC44613.1"/>
    </source>
</evidence>
<accession>A0A1F4UK79</accession>
<dbReference type="InterPro" id="IPR036388">
    <property type="entry name" value="WH-like_DNA-bd_sf"/>
</dbReference>
<comment type="caution">
    <text evidence="1">The sequence shown here is derived from an EMBL/GenBank/DDBJ whole genome shotgun (WGS) entry which is preliminary data.</text>
</comment>
<evidence type="ECO:0000313" key="2">
    <source>
        <dbReference type="Proteomes" id="UP000177434"/>
    </source>
</evidence>